<dbReference type="InterPro" id="IPR004090">
    <property type="entry name" value="Chemotax_Me-accpt_rcpt"/>
</dbReference>
<evidence type="ECO:0000259" key="7">
    <source>
        <dbReference type="PROSITE" id="PS50111"/>
    </source>
</evidence>
<dbReference type="SUPFAM" id="SSF158472">
    <property type="entry name" value="HAMP domain-like"/>
    <property type="match status" value="1"/>
</dbReference>
<dbReference type="SMART" id="SM00283">
    <property type="entry name" value="MA"/>
    <property type="match status" value="1"/>
</dbReference>
<feature type="compositionally biased region" description="Low complexity" evidence="5">
    <location>
        <begin position="406"/>
        <end position="415"/>
    </location>
</feature>
<accession>A0AAU7JG23</accession>
<keyword evidence="6" id="KW-0472">Membrane</keyword>
<sequence length="661" mass="70030">MKTIKSKIIAMLMVASGGAVIVGGSSLWTLWHVATVQERSERQADLSLATERINSAVTAVVMDSRGVYLAKTRDEVEKFARPNEERLRALGRMVAELGTKVGPDDRERFARLQAAVAEFIGFRTETIRLAREVSIAAADAQGNNDLNRKNRQALNDLLVSYSADNERLGDAFSAEARRVVSLAETTLPAALLAILCASFFGALRWTSRSVTRPLQDATAAMEVLAHGDVSVAIPHVDREDEIGTMARTLEVFRAHAEQMKALEAQERRAEAERAARAESMMAVVHDVGEVVAAAAAGDFSARLEIESTDDQMRKLVGGINEINAVVDRATTEFAEALGRVAKGDLTQTIATAYRGRFADLKMAINETIATLSETVATIQTTAVDVASASREIQSGADDLSRRTEEQASSLEQTAATTEELAASVKASAQASRHALETAEDAMRVAEGGGQIVSQAIDAMARIEQASQKISDITSVIDEIAFQTNLLALNAAVEAARAGEAGKGFAVVASEVRTLAQRSSEAAKDITGLITSSTTEVAQGVRLVRSAGESLDRIVSASRKVASTVDEISSAAAEQANGIDEMSQAVAHLDEMTQQNAALAEQSAASAASLTGQIERLNDVAATFRTGQGASAQGRPPAAPSEPARLRERAASAFAGRRAARG</sequence>
<dbReference type="Pfam" id="PF18947">
    <property type="entry name" value="HAMP_2"/>
    <property type="match status" value="1"/>
</dbReference>
<evidence type="ECO:0000259" key="8">
    <source>
        <dbReference type="PROSITE" id="PS50885"/>
    </source>
</evidence>
<dbReference type="GO" id="GO:0007165">
    <property type="term" value="P:signal transduction"/>
    <property type="evidence" value="ECO:0007669"/>
    <property type="project" value="UniProtKB-KW"/>
</dbReference>
<dbReference type="Gene3D" id="6.10.340.10">
    <property type="match status" value="1"/>
</dbReference>
<keyword evidence="2" id="KW-0488">Methylation</keyword>
<dbReference type="PRINTS" id="PR00260">
    <property type="entry name" value="CHEMTRNSDUCR"/>
</dbReference>
<evidence type="ECO:0000313" key="9">
    <source>
        <dbReference type="EMBL" id="XBO39126.1"/>
    </source>
</evidence>
<feature type="domain" description="Methyl-accepting transducer" evidence="7">
    <location>
        <begin position="381"/>
        <end position="610"/>
    </location>
</feature>
<protein>
    <submittedName>
        <fullName evidence="9">Methyl-accepting chemotaxis protein</fullName>
    </submittedName>
</protein>
<dbReference type="CDD" id="cd06225">
    <property type="entry name" value="HAMP"/>
    <property type="match status" value="1"/>
</dbReference>
<dbReference type="Pfam" id="PF00015">
    <property type="entry name" value="MCPsignal"/>
    <property type="match status" value="1"/>
</dbReference>
<dbReference type="GO" id="GO:0004888">
    <property type="term" value="F:transmembrane signaling receptor activity"/>
    <property type="evidence" value="ECO:0007669"/>
    <property type="project" value="InterPro"/>
</dbReference>
<feature type="region of interest" description="Disordered" evidence="5">
    <location>
        <begin position="393"/>
        <end position="415"/>
    </location>
</feature>
<dbReference type="SUPFAM" id="SSF58104">
    <property type="entry name" value="Methyl-accepting chemotaxis protein (MCP) signaling domain"/>
    <property type="match status" value="1"/>
</dbReference>
<dbReference type="PANTHER" id="PTHR43531">
    <property type="entry name" value="PROTEIN ICFG"/>
    <property type="match status" value="1"/>
</dbReference>
<evidence type="ECO:0000256" key="3">
    <source>
        <dbReference type="ARBA" id="ARBA00029447"/>
    </source>
</evidence>
<evidence type="ECO:0000256" key="1">
    <source>
        <dbReference type="ARBA" id="ARBA00004370"/>
    </source>
</evidence>
<reference evidence="9" key="1">
    <citation type="submission" date="2024-05" db="EMBL/GenBank/DDBJ databases">
        <authorList>
            <person name="Kim S."/>
            <person name="Heo J."/>
            <person name="Choi H."/>
            <person name="Choi Y."/>
            <person name="Kwon S.-W."/>
            <person name="Kim Y."/>
        </authorList>
    </citation>
    <scope>NUCLEOTIDE SEQUENCE</scope>
    <source>
        <strain evidence="9">KACC 23698</strain>
    </source>
</reference>
<feature type="compositionally biased region" description="Low complexity" evidence="5">
    <location>
        <begin position="650"/>
        <end position="661"/>
    </location>
</feature>
<evidence type="ECO:0000256" key="6">
    <source>
        <dbReference type="SAM" id="Phobius"/>
    </source>
</evidence>
<feature type="transmembrane region" description="Helical" evidence="6">
    <location>
        <begin position="12"/>
        <end position="31"/>
    </location>
</feature>
<dbReference type="PANTHER" id="PTHR43531:SF14">
    <property type="entry name" value="METHYL-ACCEPTING CHEMOTAXIS PROTEIN I-RELATED"/>
    <property type="match status" value="1"/>
</dbReference>
<feature type="domain" description="HAMP" evidence="8">
    <location>
        <begin position="324"/>
        <end position="376"/>
    </location>
</feature>
<evidence type="ECO:0000256" key="5">
    <source>
        <dbReference type="SAM" id="MobiDB-lite"/>
    </source>
</evidence>
<dbReference type="RefSeq" id="WP_406855967.1">
    <property type="nucleotide sequence ID" value="NZ_CP157484.1"/>
</dbReference>
<dbReference type="SMART" id="SM00304">
    <property type="entry name" value="HAMP"/>
    <property type="match status" value="4"/>
</dbReference>
<keyword evidence="4" id="KW-0807">Transducer</keyword>
<feature type="domain" description="HAMP" evidence="8">
    <location>
        <begin position="208"/>
        <end position="261"/>
    </location>
</feature>
<dbReference type="Pfam" id="PF00672">
    <property type="entry name" value="HAMP"/>
    <property type="match status" value="1"/>
</dbReference>
<dbReference type="InterPro" id="IPR004089">
    <property type="entry name" value="MCPsignal_dom"/>
</dbReference>
<evidence type="ECO:0000256" key="2">
    <source>
        <dbReference type="ARBA" id="ARBA00022481"/>
    </source>
</evidence>
<dbReference type="CDD" id="cd11386">
    <property type="entry name" value="MCP_signal"/>
    <property type="match status" value="1"/>
</dbReference>
<dbReference type="PROSITE" id="PS50111">
    <property type="entry name" value="CHEMOTAXIS_TRANSDUC_2"/>
    <property type="match status" value="1"/>
</dbReference>
<dbReference type="GO" id="GO:0005886">
    <property type="term" value="C:plasma membrane"/>
    <property type="evidence" value="ECO:0007669"/>
    <property type="project" value="TreeGrafter"/>
</dbReference>
<comment type="similarity">
    <text evidence="3">Belongs to the methyl-accepting chemotaxis (MCP) protein family.</text>
</comment>
<dbReference type="GO" id="GO:0006935">
    <property type="term" value="P:chemotaxis"/>
    <property type="evidence" value="ECO:0007669"/>
    <property type="project" value="UniProtKB-KW"/>
</dbReference>
<dbReference type="Gene3D" id="1.10.287.950">
    <property type="entry name" value="Methyl-accepting chemotaxis protein"/>
    <property type="match status" value="1"/>
</dbReference>
<dbReference type="EMBL" id="CP157484">
    <property type="protein sequence ID" value="XBO39126.1"/>
    <property type="molecule type" value="Genomic_DNA"/>
</dbReference>
<dbReference type="InterPro" id="IPR051310">
    <property type="entry name" value="MCP_chemotaxis"/>
</dbReference>
<gene>
    <name evidence="9" type="ORF">ABEG18_26205</name>
</gene>
<keyword evidence="6" id="KW-0812">Transmembrane</keyword>
<dbReference type="InterPro" id="IPR003660">
    <property type="entry name" value="HAMP_dom"/>
</dbReference>
<keyword evidence="6" id="KW-1133">Transmembrane helix</keyword>
<dbReference type="FunFam" id="1.10.287.950:FF:000001">
    <property type="entry name" value="Methyl-accepting chemotaxis sensory transducer"/>
    <property type="match status" value="1"/>
</dbReference>
<dbReference type="PROSITE" id="PS50885">
    <property type="entry name" value="HAMP"/>
    <property type="match status" value="2"/>
</dbReference>
<proteinExistence type="inferred from homology"/>
<name>A0AAU7JG23_9HYPH</name>
<dbReference type="AlphaFoldDB" id="A0AAU7JG23"/>
<evidence type="ECO:0000256" key="4">
    <source>
        <dbReference type="PROSITE-ProRule" id="PRU00284"/>
    </source>
</evidence>
<feature type="region of interest" description="Disordered" evidence="5">
    <location>
        <begin position="626"/>
        <end position="661"/>
    </location>
</feature>
<organism evidence="9">
    <name type="scientific">Alsobacter sp. KACC 23698</name>
    <dbReference type="NCBI Taxonomy" id="3149229"/>
    <lineage>
        <taxon>Bacteria</taxon>
        <taxon>Pseudomonadati</taxon>
        <taxon>Pseudomonadota</taxon>
        <taxon>Alphaproteobacteria</taxon>
        <taxon>Hyphomicrobiales</taxon>
        <taxon>Alsobacteraceae</taxon>
        <taxon>Alsobacter</taxon>
    </lineage>
</organism>
<comment type="subcellular location">
    <subcellularLocation>
        <location evidence="1">Membrane</location>
    </subcellularLocation>
</comment>